<keyword evidence="5" id="KW-0830">Ubiquinone</keyword>
<comment type="subunit">
    <text evidence="5">NDH-1 is composed of 14 different subunits. Subunits NuoA, H, J, K, L, M, N constitute the membrane sector of the complex.</text>
</comment>
<keyword evidence="5" id="KW-0813">Transport</keyword>
<feature type="transmembrane region" description="Helical" evidence="5">
    <location>
        <begin position="281"/>
        <end position="299"/>
    </location>
</feature>
<dbReference type="GO" id="GO:0005886">
    <property type="term" value="C:plasma membrane"/>
    <property type="evidence" value="ECO:0007669"/>
    <property type="project" value="UniProtKB-SubCell"/>
</dbReference>
<feature type="transmembrane region" description="Helical" evidence="5">
    <location>
        <begin position="341"/>
        <end position="363"/>
    </location>
</feature>
<gene>
    <name evidence="5" type="primary">nuoN</name>
    <name evidence="8" type="ORF">SAMN05660652_02503</name>
</gene>
<evidence type="ECO:0000256" key="2">
    <source>
        <dbReference type="ARBA" id="ARBA00022692"/>
    </source>
</evidence>
<evidence type="ECO:0000256" key="5">
    <source>
        <dbReference type="HAMAP-Rule" id="MF_00445"/>
    </source>
</evidence>
<feature type="transmembrane region" description="Helical" evidence="5">
    <location>
        <begin position="384"/>
        <end position="407"/>
    </location>
</feature>
<feature type="transmembrane region" description="Helical" evidence="5">
    <location>
        <begin position="20"/>
        <end position="36"/>
    </location>
</feature>
<dbReference type="PANTHER" id="PTHR22773">
    <property type="entry name" value="NADH DEHYDROGENASE"/>
    <property type="match status" value="1"/>
</dbReference>
<dbReference type="NCBIfam" id="NF004442">
    <property type="entry name" value="PRK05777.1-5"/>
    <property type="match status" value="1"/>
</dbReference>
<comment type="catalytic activity">
    <reaction evidence="5">
        <text>a quinone + NADH + 5 H(+)(in) = a quinol + NAD(+) + 4 H(+)(out)</text>
        <dbReference type="Rhea" id="RHEA:57888"/>
        <dbReference type="ChEBI" id="CHEBI:15378"/>
        <dbReference type="ChEBI" id="CHEBI:24646"/>
        <dbReference type="ChEBI" id="CHEBI:57540"/>
        <dbReference type="ChEBI" id="CHEBI:57945"/>
        <dbReference type="ChEBI" id="CHEBI:132124"/>
    </reaction>
</comment>
<evidence type="ECO:0000256" key="3">
    <source>
        <dbReference type="ARBA" id="ARBA00022989"/>
    </source>
</evidence>
<comment type="subcellular location">
    <subcellularLocation>
        <location evidence="5">Cell membrane</location>
        <topology evidence="5">Multi-pass membrane protein</topology>
    </subcellularLocation>
    <subcellularLocation>
        <location evidence="1">Endomembrane system</location>
        <topology evidence="1">Multi-pass membrane protein</topology>
    </subcellularLocation>
    <subcellularLocation>
        <location evidence="6">Membrane</location>
        <topology evidence="6">Multi-pass membrane protein</topology>
    </subcellularLocation>
</comment>
<organism evidence="8 9">
    <name type="scientific">Propionivibrio dicarboxylicus</name>
    <dbReference type="NCBI Taxonomy" id="83767"/>
    <lineage>
        <taxon>Bacteria</taxon>
        <taxon>Pseudomonadati</taxon>
        <taxon>Pseudomonadota</taxon>
        <taxon>Betaproteobacteria</taxon>
        <taxon>Rhodocyclales</taxon>
        <taxon>Rhodocyclaceae</taxon>
        <taxon>Propionivibrio</taxon>
    </lineage>
</organism>
<feature type="transmembrane region" description="Helical" evidence="5">
    <location>
        <begin position="168"/>
        <end position="189"/>
    </location>
</feature>
<feature type="transmembrane region" description="Helical" evidence="5">
    <location>
        <begin position="419"/>
        <end position="439"/>
    </location>
</feature>
<dbReference type="Proteomes" id="UP000198607">
    <property type="component" value="Unassembled WGS sequence"/>
</dbReference>
<evidence type="ECO:0000256" key="4">
    <source>
        <dbReference type="ARBA" id="ARBA00023136"/>
    </source>
</evidence>
<evidence type="ECO:0000313" key="9">
    <source>
        <dbReference type="Proteomes" id="UP000198607"/>
    </source>
</evidence>
<dbReference type="STRING" id="83767.SAMN05660652_02503"/>
<protein>
    <recommendedName>
        <fullName evidence="5">NADH-quinone oxidoreductase subunit N</fullName>
        <ecNumber evidence="5">7.1.1.-</ecNumber>
    </recommendedName>
    <alternativeName>
        <fullName evidence="5">NADH dehydrogenase I subunit N</fullName>
    </alternativeName>
    <alternativeName>
        <fullName evidence="5">NDH-1 subunit N</fullName>
    </alternativeName>
</protein>
<comment type="function">
    <text evidence="5">NDH-1 shuttles electrons from NADH, via FMN and iron-sulfur (Fe-S) centers, to quinones in the respiratory chain. The immediate electron acceptor for the enzyme in this species is believed to be ubiquinone. Couples the redox reaction to proton translocation (for every two electrons transferred, four hydrogen ions are translocated across the cytoplasmic membrane), and thus conserves the redox energy in a proton gradient.</text>
</comment>
<dbReference type="InterPro" id="IPR010096">
    <property type="entry name" value="NADH-Q_OxRdtase_suN/2"/>
</dbReference>
<dbReference type="GO" id="GO:0008137">
    <property type="term" value="F:NADH dehydrogenase (ubiquinone) activity"/>
    <property type="evidence" value="ECO:0007669"/>
    <property type="project" value="InterPro"/>
</dbReference>
<dbReference type="GO" id="GO:0012505">
    <property type="term" value="C:endomembrane system"/>
    <property type="evidence" value="ECO:0007669"/>
    <property type="project" value="UniProtKB-SubCell"/>
</dbReference>
<evidence type="ECO:0000256" key="6">
    <source>
        <dbReference type="RuleBase" id="RU000320"/>
    </source>
</evidence>
<sequence length="495" mass="53724">MTLAEMQFALPDLRLASAEIFLLAMACLIMIVDLFVRDKNRTLTFALTQLTLAVSAVVTVMVSSGQVAYTFSNMYVGDLMGDLLKLMLDVVMIVVLFYSRAYVLDRPQLAKGEFYTLTLFATLGMMVMISANHFLTIYIGIELLSLSLYGMVALNRDSVQATEAAMKYFVLGALASGLLLYGMSMIYGATGSLEITTVAERLFSGQADMIVLLFGVVFLVAGIAFKLGVVPFHMWIPDVYHGAPTAVTLIIASAPKLAAFAIVMRMLVGGLLVASNDWQNMLLILSVLSMAVGNFAAIAQTNLKRMLAYSAISHMGFMLLGLVVGVVGGDARFAINAYSSSMFYVMTYVITSAGTFGMILLLSRAGFESEEISDLAGLNKRSPWFAAVMMMMMFSMAGIPFFVGFFAKFSVLQAVVAAGYLWLAIAAVFFSLVGAYYYLRVVKVMYFDVPVDDAPIVATLDVKVLMSFNGLAVAALGLFPQMLMSICAFVLLRSL</sequence>
<keyword evidence="5" id="KW-1278">Translocase</keyword>
<dbReference type="EMBL" id="FNCY01000010">
    <property type="protein sequence ID" value="SDH90745.1"/>
    <property type="molecule type" value="Genomic_DNA"/>
</dbReference>
<accession>A0A1G8G8M4</accession>
<dbReference type="GO" id="GO:0042773">
    <property type="term" value="P:ATP synthesis coupled electron transport"/>
    <property type="evidence" value="ECO:0007669"/>
    <property type="project" value="InterPro"/>
</dbReference>
<reference evidence="8 9" key="1">
    <citation type="submission" date="2016-10" db="EMBL/GenBank/DDBJ databases">
        <authorList>
            <person name="de Groot N.N."/>
        </authorList>
    </citation>
    <scope>NUCLEOTIDE SEQUENCE [LARGE SCALE GENOMIC DNA]</scope>
    <source>
        <strain evidence="8 9">DSM 5885</strain>
    </source>
</reference>
<feature type="transmembrane region" description="Helical" evidence="5">
    <location>
        <begin position="471"/>
        <end position="492"/>
    </location>
</feature>
<keyword evidence="5" id="KW-0874">Quinone</keyword>
<dbReference type="GO" id="GO:0048038">
    <property type="term" value="F:quinone binding"/>
    <property type="evidence" value="ECO:0007669"/>
    <property type="project" value="UniProtKB-KW"/>
</dbReference>
<dbReference type="EC" id="7.1.1.-" evidence="5"/>
<evidence type="ECO:0000259" key="7">
    <source>
        <dbReference type="Pfam" id="PF00361"/>
    </source>
</evidence>
<dbReference type="InterPro" id="IPR001750">
    <property type="entry name" value="ND/Mrp_TM"/>
</dbReference>
<feature type="transmembrane region" description="Helical" evidence="5">
    <location>
        <begin position="209"/>
        <end position="236"/>
    </location>
</feature>
<dbReference type="PRINTS" id="PR01434">
    <property type="entry name" value="NADHDHGNASE5"/>
</dbReference>
<dbReference type="NCBIfam" id="TIGR01770">
    <property type="entry name" value="NDH_I_N"/>
    <property type="match status" value="1"/>
</dbReference>
<name>A0A1G8G8M4_9RHOO</name>
<feature type="transmembrane region" description="Helical" evidence="5">
    <location>
        <begin position="114"/>
        <end position="131"/>
    </location>
</feature>
<keyword evidence="3 5" id="KW-1133">Transmembrane helix</keyword>
<feature type="domain" description="NADH:quinone oxidoreductase/Mrp antiporter transmembrane" evidence="7">
    <location>
        <begin position="131"/>
        <end position="432"/>
    </location>
</feature>
<evidence type="ECO:0000256" key="1">
    <source>
        <dbReference type="ARBA" id="ARBA00004127"/>
    </source>
</evidence>
<keyword evidence="2 5" id="KW-0812">Transmembrane</keyword>
<feature type="transmembrane region" description="Helical" evidence="5">
    <location>
        <begin position="83"/>
        <end position="102"/>
    </location>
</feature>
<comment type="similarity">
    <text evidence="5">Belongs to the complex I subunit 2 family.</text>
</comment>
<dbReference type="Pfam" id="PF00361">
    <property type="entry name" value="Proton_antipo_M"/>
    <property type="match status" value="1"/>
</dbReference>
<proteinExistence type="inferred from homology"/>
<evidence type="ECO:0000313" key="8">
    <source>
        <dbReference type="EMBL" id="SDH90745.1"/>
    </source>
</evidence>
<keyword evidence="5" id="KW-1003">Cell membrane</keyword>
<keyword evidence="5" id="KW-0520">NAD</keyword>
<feature type="transmembrane region" description="Helical" evidence="5">
    <location>
        <begin position="306"/>
        <end position="329"/>
    </location>
</feature>
<feature type="transmembrane region" description="Helical" evidence="5">
    <location>
        <begin position="257"/>
        <end position="275"/>
    </location>
</feature>
<feature type="transmembrane region" description="Helical" evidence="5">
    <location>
        <begin position="43"/>
        <end position="63"/>
    </location>
</feature>
<keyword evidence="9" id="KW-1185">Reference proteome</keyword>
<keyword evidence="4 5" id="KW-0472">Membrane</keyword>
<dbReference type="GO" id="GO:0050136">
    <property type="term" value="F:NADH dehydrogenase (quinone) (non-electrogenic) activity"/>
    <property type="evidence" value="ECO:0007669"/>
    <property type="project" value="UniProtKB-UniRule"/>
</dbReference>
<dbReference type="AlphaFoldDB" id="A0A1G8G8M4"/>
<dbReference type="HAMAP" id="MF_00445">
    <property type="entry name" value="NDH1_NuoN_1"/>
    <property type="match status" value="1"/>
</dbReference>